<dbReference type="PANTHER" id="PTHR30250">
    <property type="entry name" value="PST FAMILY PREDICTED COLANIC ACID TRANSPORTER"/>
    <property type="match status" value="1"/>
</dbReference>
<evidence type="ECO:0000256" key="6">
    <source>
        <dbReference type="ARBA" id="ARBA00023136"/>
    </source>
</evidence>
<feature type="transmembrane region" description="Helical" evidence="7">
    <location>
        <begin position="398"/>
        <end position="418"/>
    </location>
</feature>
<feature type="transmembrane region" description="Helical" evidence="7">
    <location>
        <begin position="252"/>
        <end position="274"/>
    </location>
</feature>
<keyword evidence="9" id="KW-1185">Reference proteome</keyword>
<evidence type="ECO:0000313" key="9">
    <source>
        <dbReference type="Proteomes" id="UP000693715"/>
    </source>
</evidence>
<reference evidence="8 9" key="1">
    <citation type="submission" date="2017-03" db="EMBL/GenBank/DDBJ databases">
        <title>Genome comparison of Photorhabdus luminescens strain 0813-124 phase variants.</title>
        <authorList>
            <person name="Chien C.-C."/>
            <person name="Chen W.-J."/>
            <person name="Shih M.-C."/>
            <person name="Hsieh F.-C."/>
        </authorList>
    </citation>
    <scope>NUCLEOTIDE SEQUENCE [LARGE SCALE GENOMIC DNA]</scope>
    <source>
        <strain evidence="8 9">0813-124 phase II</strain>
    </source>
</reference>
<feature type="transmembrane region" description="Helical" evidence="7">
    <location>
        <begin position="117"/>
        <end position="137"/>
    </location>
</feature>
<keyword evidence="3" id="KW-1003">Cell membrane</keyword>
<feature type="transmembrane region" description="Helical" evidence="7">
    <location>
        <begin position="368"/>
        <end position="386"/>
    </location>
</feature>
<dbReference type="Proteomes" id="UP000693715">
    <property type="component" value="Chromosome"/>
</dbReference>
<keyword evidence="6 7" id="KW-0472">Membrane</keyword>
<evidence type="ECO:0000256" key="3">
    <source>
        <dbReference type="ARBA" id="ARBA00022475"/>
    </source>
</evidence>
<evidence type="ECO:0000256" key="1">
    <source>
        <dbReference type="ARBA" id="ARBA00004651"/>
    </source>
</evidence>
<proteinExistence type="inferred from homology"/>
<evidence type="ECO:0000256" key="5">
    <source>
        <dbReference type="ARBA" id="ARBA00022989"/>
    </source>
</evidence>
<feature type="transmembrane region" description="Helical" evidence="7">
    <location>
        <begin position="335"/>
        <end position="356"/>
    </location>
</feature>
<organism evidence="8 9">
    <name type="scientific">Photorhabdus akhurstii</name>
    <dbReference type="NCBI Taxonomy" id="171438"/>
    <lineage>
        <taxon>Bacteria</taxon>
        <taxon>Pseudomonadati</taxon>
        <taxon>Pseudomonadota</taxon>
        <taxon>Gammaproteobacteria</taxon>
        <taxon>Enterobacterales</taxon>
        <taxon>Morganellaceae</taxon>
        <taxon>Photorhabdus</taxon>
    </lineage>
</organism>
<comment type="similarity">
    <text evidence="2">Belongs to the polysaccharide synthase family.</text>
</comment>
<feature type="transmembrane region" description="Helical" evidence="7">
    <location>
        <begin position="424"/>
        <end position="447"/>
    </location>
</feature>
<dbReference type="EMBL" id="CP020335">
    <property type="protein sequence ID" value="QXF36023.1"/>
    <property type="molecule type" value="Genomic_DNA"/>
</dbReference>
<evidence type="ECO:0000256" key="2">
    <source>
        <dbReference type="ARBA" id="ARBA00007430"/>
    </source>
</evidence>
<feature type="transmembrane region" description="Helical" evidence="7">
    <location>
        <begin position="20"/>
        <end position="49"/>
    </location>
</feature>
<accession>A0ABX8M330</accession>
<name>A0ABX8M330_9GAMM</name>
<feature type="transmembrane region" description="Helical" evidence="7">
    <location>
        <begin position="149"/>
        <end position="170"/>
    </location>
</feature>
<evidence type="ECO:0000256" key="4">
    <source>
        <dbReference type="ARBA" id="ARBA00022692"/>
    </source>
</evidence>
<dbReference type="PANTHER" id="PTHR30250:SF10">
    <property type="entry name" value="LIPOPOLYSACCHARIDE BIOSYNTHESIS PROTEIN WZXC"/>
    <property type="match status" value="1"/>
</dbReference>
<feature type="transmembrane region" description="Helical" evidence="7">
    <location>
        <begin position="207"/>
        <end position="225"/>
    </location>
</feature>
<keyword evidence="5 7" id="KW-1133">Transmembrane helix</keyword>
<keyword evidence="4 7" id="KW-0812">Transmembrane</keyword>
<sequence>MLIFIFLKRFLYKISSFSGIDFHVGVTLTLRLWSITAGGLLLILTPIYLSSDEQGYYFTFSSIIATQVFFELGFNYVVVQMVGHEMAGLSYNIHSGLKGDVRSIERIVSLIKLLKKWYAVISVLFFFIISSSGYYFFDTHGKLSSRDWATAWFILVSCSSLNLFISPFLSVLEGMGLVGQVAAIRLVQSVIGHSGLFFLLWNGYGLIAIPILSGSMAVISCWLIYRHRHIFFTNSFSQKHAKISWKKEIFPFQWRIALSWLSGYFIFQLFNPVIFVSQGEIEAGRIGLTLTIFTTMLSLSISWVTTKTPEMARLIAEGHRGKLNKLFKNASIKSGVANLLIILLFLCIILILKAYNTPFIHRIANFEILLMLFIISIFNHFIFCAATYMRAHKQEPMVWNSLITSIINVLLMFLFAKISSTAVIASYAFVIIAISFPWTLITFLRFIKRNR</sequence>
<dbReference type="InterPro" id="IPR050833">
    <property type="entry name" value="Poly_Biosynth_Transport"/>
</dbReference>
<dbReference type="RefSeq" id="WP_217470573.1">
    <property type="nucleotide sequence ID" value="NZ_CP020335.1"/>
</dbReference>
<feature type="transmembrane region" description="Helical" evidence="7">
    <location>
        <begin position="55"/>
        <end position="79"/>
    </location>
</feature>
<gene>
    <name evidence="8" type="ORF">B0X70_24665</name>
</gene>
<protein>
    <recommendedName>
        <fullName evidence="10">O-antigen flippase</fullName>
    </recommendedName>
</protein>
<evidence type="ECO:0000313" key="8">
    <source>
        <dbReference type="EMBL" id="QXF36023.1"/>
    </source>
</evidence>
<feature type="transmembrane region" description="Helical" evidence="7">
    <location>
        <begin position="286"/>
        <end position="305"/>
    </location>
</feature>
<evidence type="ECO:0008006" key="10">
    <source>
        <dbReference type="Google" id="ProtNLM"/>
    </source>
</evidence>
<evidence type="ECO:0000256" key="7">
    <source>
        <dbReference type="SAM" id="Phobius"/>
    </source>
</evidence>
<comment type="subcellular location">
    <subcellularLocation>
        <location evidence="1">Cell membrane</location>
        <topology evidence="1">Multi-pass membrane protein</topology>
    </subcellularLocation>
</comment>